<evidence type="ECO:0000313" key="2">
    <source>
        <dbReference type="Proteomes" id="UP001374535"/>
    </source>
</evidence>
<proteinExistence type="predicted"/>
<dbReference type="AlphaFoldDB" id="A0AAQ3NNG5"/>
<protein>
    <submittedName>
        <fullName evidence="1">Uncharacterized protein</fullName>
    </submittedName>
</protein>
<keyword evidence="2" id="KW-1185">Reference proteome</keyword>
<sequence length="120" mass="13434">MKVVMGPLHPPISTSFPRRSFTNETTCAKSKFKATKPLLPRFPNNMSGFTTNLEDESQGSFSCSSVKSVDAFILCRLDWQLLARKSLKVLLQQPLGVVLSDLLARHFSYSISSTKQPNRQ</sequence>
<gene>
    <name evidence="1" type="ORF">V8G54_017726</name>
</gene>
<dbReference type="EMBL" id="CP144696">
    <property type="protein sequence ID" value="WVZ13196.1"/>
    <property type="molecule type" value="Genomic_DNA"/>
</dbReference>
<reference evidence="1 2" key="1">
    <citation type="journal article" date="2023" name="Life. Sci Alliance">
        <title>Evolutionary insights into 3D genome organization and epigenetic landscape of Vigna mungo.</title>
        <authorList>
            <person name="Junaid A."/>
            <person name="Singh B."/>
            <person name="Bhatia S."/>
        </authorList>
    </citation>
    <scope>NUCLEOTIDE SEQUENCE [LARGE SCALE GENOMIC DNA]</scope>
    <source>
        <strain evidence="1">Urdbean</strain>
    </source>
</reference>
<evidence type="ECO:0000313" key="1">
    <source>
        <dbReference type="EMBL" id="WVZ13196.1"/>
    </source>
</evidence>
<organism evidence="1 2">
    <name type="scientific">Vigna mungo</name>
    <name type="common">Black gram</name>
    <name type="synonym">Phaseolus mungo</name>
    <dbReference type="NCBI Taxonomy" id="3915"/>
    <lineage>
        <taxon>Eukaryota</taxon>
        <taxon>Viridiplantae</taxon>
        <taxon>Streptophyta</taxon>
        <taxon>Embryophyta</taxon>
        <taxon>Tracheophyta</taxon>
        <taxon>Spermatophyta</taxon>
        <taxon>Magnoliopsida</taxon>
        <taxon>eudicotyledons</taxon>
        <taxon>Gunneridae</taxon>
        <taxon>Pentapetalae</taxon>
        <taxon>rosids</taxon>
        <taxon>fabids</taxon>
        <taxon>Fabales</taxon>
        <taxon>Fabaceae</taxon>
        <taxon>Papilionoideae</taxon>
        <taxon>50 kb inversion clade</taxon>
        <taxon>NPAAA clade</taxon>
        <taxon>indigoferoid/millettioid clade</taxon>
        <taxon>Phaseoleae</taxon>
        <taxon>Vigna</taxon>
    </lineage>
</organism>
<name>A0AAQ3NNG5_VIGMU</name>
<dbReference type="Proteomes" id="UP001374535">
    <property type="component" value="Chromosome 5"/>
</dbReference>
<accession>A0AAQ3NNG5</accession>